<evidence type="ECO:0000313" key="7">
    <source>
        <dbReference type="Ensembl" id="ENSZALP00000010399.1"/>
    </source>
</evidence>
<comment type="subcellular location">
    <subcellularLocation>
        <location evidence="1">Membrane</location>
        <topology evidence="1">Multi-pass membrane protein</topology>
    </subcellularLocation>
</comment>
<dbReference type="PANTHER" id="PTHR23121:SF10">
    <property type="entry name" value="MAJOR FACILITATOR SUPERFAMILY DOMAIN-CONTAINING PROTEIN 4A"/>
    <property type="match status" value="1"/>
</dbReference>
<keyword evidence="5 6" id="KW-0472">Membrane</keyword>
<feature type="transmembrane region" description="Helical" evidence="6">
    <location>
        <begin position="124"/>
        <end position="144"/>
    </location>
</feature>
<organism evidence="7 8">
    <name type="scientific">Zonotrichia albicollis</name>
    <name type="common">White-throated sparrow</name>
    <name type="synonym">Fringilla albicollis</name>
    <dbReference type="NCBI Taxonomy" id="44394"/>
    <lineage>
        <taxon>Eukaryota</taxon>
        <taxon>Metazoa</taxon>
        <taxon>Chordata</taxon>
        <taxon>Craniata</taxon>
        <taxon>Vertebrata</taxon>
        <taxon>Euteleostomi</taxon>
        <taxon>Archelosauria</taxon>
        <taxon>Archosauria</taxon>
        <taxon>Dinosauria</taxon>
        <taxon>Saurischia</taxon>
        <taxon>Theropoda</taxon>
        <taxon>Coelurosauria</taxon>
        <taxon>Aves</taxon>
        <taxon>Neognathae</taxon>
        <taxon>Neoaves</taxon>
        <taxon>Telluraves</taxon>
        <taxon>Australaves</taxon>
        <taxon>Passeriformes</taxon>
        <taxon>Passerellidae</taxon>
        <taxon>Zonotrichia</taxon>
    </lineage>
</organism>
<evidence type="ECO:0000256" key="6">
    <source>
        <dbReference type="SAM" id="Phobius"/>
    </source>
</evidence>
<evidence type="ECO:0000313" key="8">
    <source>
        <dbReference type="Proteomes" id="UP000694413"/>
    </source>
</evidence>
<feature type="transmembrane region" description="Helical" evidence="6">
    <location>
        <begin position="183"/>
        <end position="205"/>
    </location>
</feature>
<keyword evidence="3 6" id="KW-0812">Transmembrane</keyword>
<protein>
    <submittedName>
        <fullName evidence="7">Major facilitator superfamily domain containing 4A</fullName>
    </submittedName>
</protein>
<reference evidence="7" key="1">
    <citation type="submission" date="2025-08" db="UniProtKB">
        <authorList>
            <consortium name="Ensembl"/>
        </authorList>
    </citation>
    <scope>IDENTIFICATION</scope>
</reference>
<dbReference type="AlphaFoldDB" id="A0A8D2QEA4"/>
<reference evidence="7" key="2">
    <citation type="submission" date="2025-09" db="UniProtKB">
        <authorList>
            <consortium name="Ensembl"/>
        </authorList>
    </citation>
    <scope>IDENTIFICATION</scope>
</reference>
<evidence type="ECO:0000256" key="4">
    <source>
        <dbReference type="ARBA" id="ARBA00022989"/>
    </source>
</evidence>
<dbReference type="InterPro" id="IPR036259">
    <property type="entry name" value="MFS_trans_sf"/>
</dbReference>
<dbReference type="PANTHER" id="PTHR23121">
    <property type="entry name" value="SODIUM-DEPENDENT GLUCOSE TRANSPORTER 1"/>
    <property type="match status" value="1"/>
</dbReference>
<keyword evidence="4 6" id="KW-1133">Transmembrane helix</keyword>
<comment type="similarity">
    <text evidence="2">Belongs to the major facilitator superfamily.</text>
</comment>
<evidence type="ECO:0000256" key="1">
    <source>
        <dbReference type="ARBA" id="ARBA00004141"/>
    </source>
</evidence>
<proteinExistence type="inferred from homology"/>
<dbReference type="Gene3D" id="1.20.1250.20">
    <property type="entry name" value="MFS general substrate transporter like domains"/>
    <property type="match status" value="1"/>
</dbReference>
<dbReference type="Ensembl" id="ENSZALT00000014376.1">
    <property type="protein sequence ID" value="ENSZALP00000010399.1"/>
    <property type="gene ID" value="ENSZALG00000008764.1"/>
</dbReference>
<feature type="transmembrane region" description="Helical" evidence="6">
    <location>
        <begin position="25"/>
        <end position="58"/>
    </location>
</feature>
<name>A0A8D2QEA4_ZONAL</name>
<dbReference type="GO" id="GO:0016020">
    <property type="term" value="C:membrane"/>
    <property type="evidence" value="ECO:0007669"/>
    <property type="project" value="UniProtKB-SubCell"/>
</dbReference>
<gene>
    <name evidence="7" type="primary">MFSD4A</name>
</gene>
<evidence type="ECO:0000256" key="5">
    <source>
        <dbReference type="ARBA" id="ARBA00023136"/>
    </source>
</evidence>
<feature type="transmembrane region" description="Helical" evidence="6">
    <location>
        <begin position="211"/>
        <end position="234"/>
    </location>
</feature>
<dbReference type="SUPFAM" id="SSF103473">
    <property type="entry name" value="MFS general substrate transporter"/>
    <property type="match status" value="1"/>
</dbReference>
<sequence length="260" mass="28162">MPLILSCLSLVPRLAQSLLALFASSLAISLVFAIIPLCHNVVVLAVVMAVAGLAMGCIDTISNMQLVKIYQKDSAIFLQVRAGSPTPLGCSRVDFSWKFFPKRVLGHWEGGGTIPGGRLSGYCFPWRCQQVGVLVTFLLLLLFWSSVVFLFVGTASLGLFLSSAFPSLLAYTEDILQYQGCATTVLVTGAGIGEMVLQLLVGSIIHDRGSYSFLVCGMIFGCLAFTFYALLVFFHRMYPKPCPGKGTPALGWEGWERNGN</sequence>
<keyword evidence="8" id="KW-1185">Reference proteome</keyword>
<accession>A0A8D2QEA4</accession>
<dbReference type="Proteomes" id="UP000694413">
    <property type="component" value="Unassembled WGS sequence"/>
</dbReference>
<evidence type="ECO:0000256" key="2">
    <source>
        <dbReference type="ARBA" id="ARBA00008335"/>
    </source>
</evidence>
<evidence type="ECO:0000256" key="3">
    <source>
        <dbReference type="ARBA" id="ARBA00022692"/>
    </source>
</evidence>